<dbReference type="EMBL" id="WVUK01000048">
    <property type="protein sequence ID" value="KAF7495494.1"/>
    <property type="molecule type" value="Genomic_DNA"/>
</dbReference>
<proteinExistence type="predicted"/>
<keyword evidence="1" id="KW-0472">Membrane</keyword>
<evidence type="ECO:0000256" key="1">
    <source>
        <dbReference type="SAM" id="Phobius"/>
    </source>
</evidence>
<dbReference type="EnsemblMetazoa" id="SSS_1712s_mrna">
    <property type="protein sequence ID" value="KAF7495494.1"/>
    <property type="gene ID" value="SSS_1712"/>
</dbReference>
<keyword evidence="1" id="KW-1133">Transmembrane helix</keyword>
<organism evidence="2">
    <name type="scientific">Sarcoptes scabiei</name>
    <name type="common">Itch mite</name>
    <name type="synonym">Acarus scabiei</name>
    <dbReference type="NCBI Taxonomy" id="52283"/>
    <lineage>
        <taxon>Eukaryota</taxon>
        <taxon>Metazoa</taxon>
        <taxon>Ecdysozoa</taxon>
        <taxon>Arthropoda</taxon>
        <taxon>Chelicerata</taxon>
        <taxon>Arachnida</taxon>
        <taxon>Acari</taxon>
        <taxon>Acariformes</taxon>
        <taxon>Sarcoptiformes</taxon>
        <taxon>Astigmata</taxon>
        <taxon>Psoroptidia</taxon>
        <taxon>Sarcoptoidea</taxon>
        <taxon>Sarcoptidae</taxon>
        <taxon>Sarcoptinae</taxon>
        <taxon>Sarcoptes</taxon>
    </lineage>
</organism>
<accession>A0A834VHG1</accession>
<feature type="transmembrane region" description="Helical" evidence="1">
    <location>
        <begin position="107"/>
        <end position="127"/>
    </location>
</feature>
<keyword evidence="1" id="KW-0812">Transmembrane</keyword>
<name>A0A834VHG1_SARSC</name>
<evidence type="ECO:0000313" key="2">
    <source>
        <dbReference type="EMBL" id="KAF7495494.1"/>
    </source>
</evidence>
<evidence type="ECO:0000313" key="3">
    <source>
        <dbReference type="EnsemblMetazoa" id="KAF7495494.1"/>
    </source>
</evidence>
<gene>
    <name evidence="2" type="ORF">SSS_1712</name>
</gene>
<dbReference type="Proteomes" id="UP000070412">
    <property type="component" value="Unassembled WGS sequence"/>
</dbReference>
<keyword evidence="4" id="KW-1185">Reference proteome</keyword>
<evidence type="ECO:0000313" key="4">
    <source>
        <dbReference type="Proteomes" id="UP000070412"/>
    </source>
</evidence>
<protein>
    <submittedName>
        <fullName evidence="2 3">Uncharacterized protein</fullName>
    </submittedName>
</protein>
<reference evidence="4" key="1">
    <citation type="journal article" date="2020" name="PLoS Negl. Trop. Dis.">
        <title>High-quality nuclear genome for Sarcoptes scabiei-A critical resource for a neglected parasite.</title>
        <authorList>
            <person name="Korhonen P.K."/>
            <person name="Gasser R.B."/>
            <person name="Ma G."/>
            <person name="Wang T."/>
            <person name="Stroehlein A.J."/>
            <person name="Young N.D."/>
            <person name="Ang C.S."/>
            <person name="Fernando D.D."/>
            <person name="Lu H.C."/>
            <person name="Taylor S."/>
            <person name="Reynolds S.L."/>
            <person name="Mofiz E."/>
            <person name="Najaraj S.H."/>
            <person name="Gowda H."/>
            <person name="Madugundu A."/>
            <person name="Renuse S."/>
            <person name="Holt D."/>
            <person name="Pandey A."/>
            <person name="Papenfuss A.T."/>
            <person name="Fischer K."/>
        </authorList>
    </citation>
    <scope>NUCLEOTIDE SEQUENCE [LARGE SCALE GENOMIC DNA]</scope>
</reference>
<dbReference type="AlphaFoldDB" id="A0A834VHG1"/>
<reference evidence="2" key="2">
    <citation type="submission" date="2020-01" db="EMBL/GenBank/DDBJ databases">
        <authorList>
            <person name="Korhonen P.K.K."/>
            <person name="Guangxu M.G."/>
            <person name="Wang T.W."/>
            <person name="Stroehlein A.J.S."/>
            <person name="Young N.D."/>
            <person name="Ang C.-S.A."/>
            <person name="Fernando D.W.F."/>
            <person name="Lu H.L."/>
            <person name="Taylor S.T."/>
            <person name="Ehtesham M.E.M."/>
            <person name="Najaraj S.H.N."/>
            <person name="Harsha G.H.G."/>
            <person name="Madugundu A.M."/>
            <person name="Renuse S.R."/>
            <person name="Holt D.H."/>
            <person name="Pandey A.P."/>
            <person name="Papenfuss A.P."/>
            <person name="Gasser R.B.G."/>
            <person name="Fischer K.F."/>
        </authorList>
    </citation>
    <scope>NUCLEOTIDE SEQUENCE</scope>
    <source>
        <strain evidence="2">SSS_KF_BRIS2020</strain>
    </source>
</reference>
<reference evidence="3" key="3">
    <citation type="submission" date="2022-06" db="UniProtKB">
        <authorList>
            <consortium name="EnsemblMetazoa"/>
        </authorList>
    </citation>
    <scope>IDENTIFICATION</scope>
</reference>
<sequence>MFFEKLHPSNSSQSNRSTLSNVDALLTNKHNNRSLNNGFDRIKSHCPNIYQQISAIQTSIISNEKLNLDERDMNRFQSKFSSQNSTPYDSFSKEFFRFLSKFVFTKLLATFLIAILFLMIVVMAVFIRTESKPNFRSDGNTTNENNQDSIVPIFDSSNRIIPHKINLNSSMDFTNLESNGLKRLDRINVSSNDEDSRYANHIPNKTSIPITLIVENSFKKTISIYDKHNEKKLKESIPMKHTVILELDIKLNRTN</sequence>